<evidence type="ECO:0000313" key="7">
    <source>
        <dbReference type="EMBL" id="OBS08942.1"/>
    </source>
</evidence>
<keyword evidence="3 6" id="KW-0812">Transmembrane</keyword>
<evidence type="ECO:0008006" key="9">
    <source>
        <dbReference type="Google" id="ProtNLM"/>
    </source>
</evidence>
<sequence>MQKLHYWGTAILMWVASVLLQLMALIGLVHVAIDLAIPPSNPLDIRSMVTDVLTSLALIELAWMSATWAMEHALRLAFLLDVCLIFIAREIIDKTYTGHVTPMGAGVLIGVFLALLGGRWLTGKIYRLA</sequence>
<feature type="transmembrane region" description="Helical" evidence="6">
    <location>
        <begin position="73"/>
        <end position="92"/>
    </location>
</feature>
<dbReference type="GO" id="GO:0005886">
    <property type="term" value="C:plasma membrane"/>
    <property type="evidence" value="ECO:0007669"/>
    <property type="project" value="UniProtKB-SubCell"/>
</dbReference>
<feature type="transmembrane region" description="Helical" evidence="6">
    <location>
        <begin position="12"/>
        <end position="33"/>
    </location>
</feature>
<evidence type="ECO:0000313" key="8">
    <source>
        <dbReference type="Proteomes" id="UP000029273"/>
    </source>
</evidence>
<evidence type="ECO:0000256" key="5">
    <source>
        <dbReference type="ARBA" id="ARBA00023136"/>
    </source>
</evidence>
<dbReference type="OrthoDB" id="9851743at2"/>
<comment type="subcellular location">
    <subcellularLocation>
        <location evidence="1">Cell membrane</location>
        <topology evidence="1">Multi-pass membrane protein</topology>
    </subcellularLocation>
</comment>
<gene>
    <name evidence="7" type="ORF">Thpro_022059</name>
</gene>
<evidence type="ECO:0000256" key="2">
    <source>
        <dbReference type="ARBA" id="ARBA00022475"/>
    </source>
</evidence>
<protein>
    <recommendedName>
        <fullName evidence="9">Phosphate-starvation-inducible E</fullName>
    </recommendedName>
</protein>
<comment type="caution">
    <text evidence="7">The sequence shown here is derived from an EMBL/GenBank/DDBJ whole genome shotgun (WGS) entry which is preliminary data.</text>
</comment>
<reference evidence="7 8" key="1">
    <citation type="journal article" date="2014" name="Genome Announc.">
        <title>Draft Genome Sequence of the Iron-Oxidizing, Acidophilic, and Halotolerant 'Thiobacillus prosperus' Type Strain DSM 5130.</title>
        <authorList>
            <person name="Ossandon F.J."/>
            <person name="Cardenas J.P."/>
            <person name="Corbett M."/>
            <person name="Quatrini R."/>
            <person name="Holmes D.S."/>
            <person name="Watkin E."/>
        </authorList>
    </citation>
    <scope>NUCLEOTIDE SEQUENCE [LARGE SCALE GENOMIC DNA]</scope>
    <source>
        <strain evidence="7 8">DSM 5130</strain>
    </source>
</reference>
<accession>A0A1A6C2Z7</accession>
<organism evidence="7 8">
    <name type="scientific">Acidihalobacter prosperus</name>
    <dbReference type="NCBI Taxonomy" id="160660"/>
    <lineage>
        <taxon>Bacteria</taxon>
        <taxon>Pseudomonadati</taxon>
        <taxon>Pseudomonadota</taxon>
        <taxon>Gammaproteobacteria</taxon>
        <taxon>Chromatiales</taxon>
        <taxon>Ectothiorhodospiraceae</taxon>
        <taxon>Acidihalobacter</taxon>
    </lineage>
</organism>
<keyword evidence="8" id="KW-1185">Reference proteome</keyword>
<keyword evidence="4 6" id="KW-1133">Transmembrane helix</keyword>
<evidence type="ECO:0000256" key="6">
    <source>
        <dbReference type="SAM" id="Phobius"/>
    </source>
</evidence>
<keyword evidence="5 6" id="KW-0472">Membrane</keyword>
<dbReference type="AlphaFoldDB" id="A0A1A6C2Z7"/>
<dbReference type="InterPro" id="IPR020948">
    <property type="entry name" value="P_starv_induced_PsiE-like"/>
</dbReference>
<name>A0A1A6C2Z7_9GAMM</name>
<dbReference type="Proteomes" id="UP000029273">
    <property type="component" value="Unassembled WGS sequence"/>
</dbReference>
<feature type="transmembrane region" description="Helical" evidence="6">
    <location>
        <begin position="104"/>
        <end position="122"/>
    </location>
</feature>
<dbReference type="EMBL" id="JQSG02000004">
    <property type="protein sequence ID" value="OBS08942.1"/>
    <property type="molecule type" value="Genomic_DNA"/>
</dbReference>
<dbReference type="RefSeq" id="WP_038094022.1">
    <property type="nucleotide sequence ID" value="NZ_JQSG02000004.1"/>
</dbReference>
<proteinExistence type="predicted"/>
<evidence type="ECO:0000256" key="1">
    <source>
        <dbReference type="ARBA" id="ARBA00004651"/>
    </source>
</evidence>
<dbReference type="Pfam" id="PF06146">
    <property type="entry name" value="PsiE"/>
    <property type="match status" value="1"/>
</dbReference>
<evidence type="ECO:0000256" key="3">
    <source>
        <dbReference type="ARBA" id="ARBA00022692"/>
    </source>
</evidence>
<keyword evidence="2" id="KW-1003">Cell membrane</keyword>
<evidence type="ECO:0000256" key="4">
    <source>
        <dbReference type="ARBA" id="ARBA00022989"/>
    </source>
</evidence>